<reference evidence="1" key="1">
    <citation type="journal article" date="2019" name="bioRxiv">
        <title>The Genome of the Zebra Mussel, Dreissena polymorpha: A Resource for Invasive Species Research.</title>
        <authorList>
            <person name="McCartney M.A."/>
            <person name="Auch B."/>
            <person name="Kono T."/>
            <person name="Mallez S."/>
            <person name="Zhang Y."/>
            <person name="Obille A."/>
            <person name="Becker A."/>
            <person name="Abrahante J.E."/>
            <person name="Garbe J."/>
            <person name="Badalamenti J.P."/>
            <person name="Herman A."/>
            <person name="Mangelson H."/>
            <person name="Liachko I."/>
            <person name="Sullivan S."/>
            <person name="Sone E.D."/>
            <person name="Koren S."/>
            <person name="Silverstein K.A.T."/>
            <person name="Beckman K.B."/>
            <person name="Gohl D.M."/>
        </authorList>
    </citation>
    <scope>NUCLEOTIDE SEQUENCE</scope>
    <source>
        <strain evidence="1">Duluth1</strain>
        <tissue evidence="1">Whole animal</tissue>
    </source>
</reference>
<organism evidence="1 2">
    <name type="scientific">Dreissena polymorpha</name>
    <name type="common">Zebra mussel</name>
    <name type="synonym">Mytilus polymorpha</name>
    <dbReference type="NCBI Taxonomy" id="45954"/>
    <lineage>
        <taxon>Eukaryota</taxon>
        <taxon>Metazoa</taxon>
        <taxon>Spiralia</taxon>
        <taxon>Lophotrochozoa</taxon>
        <taxon>Mollusca</taxon>
        <taxon>Bivalvia</taxon>
        <taxon>Autobranchia</taxon>
        <taxon>Heteroconchia</taxon>
        <taxon>Euheterodonta</taxon>
        <taxon>Imparidentia</taxon>
        <taxon>Neoheterodontei</taxon>
        <taxon>Myida</taxon>
        <taxon>Dreissenoidea</taxon>
        <taxon>Dreissenidae</taxon>
        <taxon>Dreissena</taxon>
    </lineage>
</organism>
<proteinExistence type="predicted"/>
<comment type="caution">
    <text evidence="1">The sequence shown here is derived from an EMBL/GenBank/DDBJ whole genome shotgun (WGS) entry which is preliminary data.</text>
</comment>
<accession>A0A9D4GWD9</accession>
<name>A0A9D4GWD9_DREPO</name>
<dbReference type="EMBL" id="JAIWYP010000005">
    <property type="protein sequence ID" value="KAH3823048.1"/>
    <property type="molecule type" value="Genomic_DNA"/>
</dbReference>
<gene>
    <name evidence="1" type="ORF">DPMN_124844</name>
</gene>
<dbReference type="AlphaFoldDB" id="A0A9D4GWD9"/>
<reference evidence="1" key="2">
    <citation type="submission" date="2020-11" db="EMBL/GenBank/DDBJ databases">
        <authorList>
            <person name="McCartney M.A."/>
            <person name="Auch B."/>
            <person name="Kono T."/>
            <person name="Mallez S."/>
            <person name="Becker A."/>
            <person name="Gohl D.M."/>
            <person name="Silverstein K.A.T."/>
            <person name="Koren S."/>
            <person name="Bechman K.B."/>
            <person name="Herman A."/>
            <person name="Abrahante J.E."/>
            <person name="Garbe J."/>
        </authorList>
    </citation>
    <scope>NUCLEOTIDE SEQUENCE</scope>
    <source>
        <strain evidence="1">Duluth1</strain>
        <tissue evidence="1">Whole animal</tissue>
    </source>
</reference>
<keyword evidence="2" id="KW-1185">Reference proteome</keyword>
<evidence type="ECO:0000313" key="2">
    <source>
        <dbReference type="Proteomes" id="UP000828390"/>
    </source>
</evidence>
<protein>
    <submittedName>
        <fullName evidence="1">Uncharacterized protein</fullName>
    </submittedName>
</protein>
<dbReference type="Proteomes" id="UP000828390">
    <property type="component" value="Unassembled WGS sequence"/>
</dbReference>
<sequence length="60" mass="6304">MNRAGDSIQRSHEKNQLTVVLASVVTGTAPGEFLPVPQATVEVRPGVHKGRLSFSSTSSA</sequence>
<evidence type="ECO:0000313" key="1">
    <source>
        <dbReference type="EMBL" id="KAH3823048.1"/>
    </source>
</evidence>